<dbReference type="Pfam" id="PF13975">
    <property type="entry name" value="gag-asp_proteas"/>
    <property type="match status" value="1"/>
</dbReference>
<dbReference type="SUPFAM" id="SSF50630">
    <property type="entry name" value="Acid proteases"/>
    <property type="match status" value="1"/>
</dbReference>
<dbReference type="CDD" id="cd00303">
    <property type="entry name" value="retropepsin_like"/>
    <property type="match status" value="1"/>
</dbReference>
<name>A0A2T8IBC3_9POAL</name>
<evidence type="ECO:0000313" key="1">
    <source>
        <dbReference type="EMBL" id="PVH34959.1"/>
    </source>
</evidence>
<organism evidence="1">
    <name type="scientific">Panicum hallii</name>
    <dbReference type="NCBI Taxonomy" id="206008"/>
    <lineage>
        <taxon>Eukaryota</taxon>
        <taxon>Viridiplantae</taxon>
        <taxon>Streptophyta</taxon>
        <taxon>Embryophyta</taxon>
        <taxon>Tracheophyta</taxon>
        <taxon>Spermatophyta</taxon>
        <taxon>Magnoliopsida</taxon>
        <taxon>Liliopsida</taxon>
        <taxon>Poales</taxon>
        <taxon>Poaceae</taxon>
        <taxon>PACMAD clade</taxon>
        <taxon>Panicoideae</taxon>
        <taxon>Panicodae</taxon>
        <taxon>Paniceae</taxon>
        <taxon>Panicinae</taxon>
        <taxon>Panicum</taxon>
        <taxon>Panicum sect. Panicum</taxon>
    </lineage>
</organism>
<dbReference type="PROSITE" id="PS00141">
    <property type="entry name" value="ASP_PROTEASE"/>
    <property type="match status" value="1"/>
</dbReference>
<dbReference type="EMBL" id="CM008052">
    <property type="protein sequence ID" value="PVH34959.1"/>
    <property type="molecule type" value="Genomic_DNA"/>
</dbReference>
<dbReference type="Gene3D" id="2.40.70.10">
    <property type="entry name" value="Acid Proteases"/>
    <property type="match status" value="1"/>
</dbReference>
<reference evidence="1" key="1">
    <citation type="submission" date="2018-04" db="EMBL/GenBank/DDBJ databases">
        <title>WGS assembly of Panicum hallii.</title>
        <authorList>
            <person name="Lovell J."/>
            <person name="Jenkins J."/>
            <person name="Lowry D."/>
            <person name="Mamidi S."/>
            <person name="Sreedasyam A."/>
            <person name="Weng X."/>
            <person name="Barry K."/>
            <person name="Bonette J."/>
            <person name="Campitelli B."/>
            <person name="Daum C."/>
            <person name="Gordon S."/>
            <person name="Gould B."/>
            <person name="Lipzen A."/>
            <person name="Macqueen A."/>
            <person name="Palacio-Mejia J."/>
            <person name="Plott C."/>
            <person name="Shakirov E."/>
            <person name="Shu S."/>
            <person name="Yoshinaga Y."/>
            <person name="Zane M."/>
            <person name="Rokhsar D."/>
            <person name="Grimwood J."/>
            <person name="Schmutz J."/>
            <person name="Juenger T."/>
        </authorList>
    </citation>
    <scope>NUCLEOTIDE SEQUENCE [LARGE SCALE GENOMIC DNA]</scope>
    <source>
        <strain evidence="1">FIL2</strain>
    </source>
</reference>
<dbReference type="PANTHER" id="PTHR33240">
    <property type="entry name" value="OS08G0508500 PROTEIN"/>
    <property type="match status" value="1"/>
</dbReference>
<dbReference type="AlphaFoldDB" id="A0A2T8IBC3"/>
<dbReference type="Proteomes" id="UP000243499">
    <property type="component" value="Chromosome 7"/>
</dbReference>
<proteinExistence type="predicted"/>
<dbReference type="PANTHER" id="PTHR33240:SF15">
    <property type="entry name" value="GAG-PRO-LIKE PROTEIN"/>
    <property type="match status" value="1"/>
</dbReference>
<sequence length="430" mass="49132">MKVDTQPFPSVNMVEGYVRSARRQLDFALGINMVGPVLRRHARNEEADLCDRPQKGEKGYIMEEQVRHVRNQRPASSDLLKKYEYQYQQRLQREMEEEEYERHTGKSLKKRGDTRDHWHCPFFKYCWDSGMSRLPTVEDCPECKSWKCDAEGVSVFQCLGPVPPQHDKLQRLRSLEEAEARYLETLGKAHPDLADKVHYTQKRESGPPKKEWRPKPTRADAKTSADAHMVFVLLAEFHAQGREELPKPRVKNYKYLKALYLKGYINGQPVNKMLVDTGAAVNIMLYSVLRQLGRSTGDLIQTNVTLSDFNDQTSEAQGVLSVDLTVGSKTVPSSFFIINNKSTYSVLLGRNWIHANCCIPSTMHQCLIQWDGDEVEVVQADDWIEISHATMSIWDVEDLELILGISLEGCDRVEATKNGVRLVLSTGLTE</sequence>
<dbReference type="GO" id="GO:0004190">
    <property type="term" value="F:aspartic-type endopeptidase activity"/>
    <property type="evidence" value="ECO:0007669"/>
    <property type="project" value="InterPro"/>
</dbReference>
<dbReference type="GO" id="GO:0006508">
    <property type="term" value="P:proteolysis"/>
    <property type="evidence" value="ECO:0007669"/>
    <property type="project" value="InterPro"/>
</dbReference>
<gene>
    <name evidence="1" type="ORF">PAHAL_7G076000</name>
</gene>
<dbReference type="Gramene" id="PVH34959">
    <property type="protein sequence ID" value="PVH34959"/>
    <property type="gene ID" value="PAHAL_7G076000"/>
</dbReference>
<accession>A0A2T8IBC3</accession>
<dbReference type="InterPro" id="IPR001969">
    <property type="entry name" value="Aspartic_peptidase_AS"/>
</dbReference>
<evidence type="ECO:0008006" key="2">
    <source>
        <dbReference type="Google" id="ProtNLM"/>
    </source>
</evidence>
<dbReference type="InterPro" id="IPR021109">
    <property type="entry name" value="Peptidase_aspartic_dom_sf"/>
</dbReference>
<protein>
    <recommendedName>
        <fullName evidence="2">Peptidase A2 domain-containing protein</fullName>
    </recommendedName>
</protein>